<name>A0A4R1R3C7_9FIRM</name>
<evidence type="ECO:0000313" key="7">
    <source>
        <dbReference type="Proteomes" id="UP000295718"/>
    </source>
</evidence>
<keyword evidence="1" id="KW-1003">Cell membrane</keyword>
<dbReference type="OrthoDB" id="1650809at2"/>
<proteinExistence type="predicted"/>
<dbReference type="STRING" id="1469948.GCA_000732725_00992"/>
<dbReference type="Proteomes" id="UP000295718">
    <property type="component" value="Unassembled WGS sequence"/>
</dbReference>
<protein>
    <submittedName>
        <fullName evidence="6">Putative sporulation protein YtaF</fullName>
    </submittedName>
</protein>
<gene>
    <name evidence="6" type="ORF">EDD76_10367</name>
</gene>
<dbReference type="EMBL" id="SLUO01000003">
    <property type="protein sequence ID" value="TCL59878.1"/>
    <property type="molecule type" value="Genomic_DNA"/>
</dbReference>
<dbReference type="PANTHER" id="PTHR35529">
    <property type="entry name" value="MANGANESE EFFLUX PUMP MNTP-RELATED"/>
    <property type="match status" value="1"/>
</dbReference>
<sequence>MLNITFEIIAELMVLLMALSIDAFIASFAYGVSAIKIPWSSILILAGVSSLVLALSASLGLLLKNFIPDEYIKLLCFILLLIPGIIKLFDSFIKSLIRRKNGVNSQLNFKLLNLHFMLRVYADPDVADVDSSKILTAKEAVSLSLALSLDSLAVGIGASMATFNFWLAIPVSFLFGIFAVTVGSCLGNKTQAVVKTDLSWISGVMLIGLAIMKLF</sequence>
<feature type="transmembrane region" description="Helical" evidence="5">
    <location>
        <begin position="39"/>
        <end position="59"/>
    </location>
</feature>
<dbReference type="Pfam" id="PF02659">
    <property type="entry name" value="Mntp"/>
    <property type="match status" value="1"/>
</dbReference>
<dbReference type="NCBIfam" id="TIGR02840">
    <property type="entry name" value="spore_YtaF"/>
    <property type="match status" value="1"/>
</dbReference>
<dbReference type="PANTHER" id="PTHR35529:SF2">
    <property type="entry name" value="SPORULATION PROTEIN YTAF-RELATED"/>
    <property type="match status" value="1"/>
</dbReference>
<feature type="transmembrane region" description="Helical" evidence="5">
    <location>
        <begin position="165"/>
        <end position="186"/>
    </location>
</feature>
<keyword evidence="3 5" id="KW-1133">Transmembrane helix</keyword>
<evidence type="ECO:0000256" key="4">
    <source>
        <dbReference type="ARBA" id="ARBA00023136"/>
    </source>
</evidence>
<evidence type="ECO:0000256" key="2">
    <source>
        <dbReference type="ARBA" id="ARBA00022692"/>
    </source>
</evidence>
<feature type="transmembrane region" description="Helical" evidence="5">
    <location>
        <begin position="71"/>
        <end position="89"/>
    </location>
</feature>
<accession>A0A4R1R3C7</accession>
<organism evidence="6 7">
    <name type="scientific">Kineothrix alysoides</name>
    <dbReference type="NCBI Taxonomy" id="1469948"/>
    <lineage>
        <taxon>Bacteria</taxon>
        <taxon>Bacillati</taxon>
        <taxon>Bacillota</taxon>
        <taxon>Clostridia</taxon>
        <taxon>Lachnospirales</taxon>
        <taxon>Lachnospiraceae</taxon>
        <taxon>Kineothrix</taxon>
    </lineage>
</organism>
<evidence type="ECO:0000256" key="1">
    <source>
        <dbReference type="ARBA" id="ARBA00022475"/>
    </source>
</evidence>
<dbReference type="InterPro" id="IPR014205">
    <property type="entry name" value="Spore_YtaF"/>
</dbReference>
<dbReference type="InterPro" id="IPR003810">
    <property type="entry name" value="Mntp/YtaF"/>
</dbReference>
<dbReference type="RefSeq" id="WP_051869290.1">
    <property type="nucleotide sequence ID" value="NZ_JPNB01000001.1"/>
</dbReference>
<feature type="transmembrane region" description="Helical" evidence="5">
    <location>
        <begin position="12"/>
        <end position="32"/>
    </location>
</feature>
<evidence type="ECO:0000313" key="6">
    <source>
        <dbReference type="EMBL" id="TCL59878.1"/>
    </source>
</evidence>
<reference evidence="6 7" key="1">
    <citation type="submission" date="2019-03" db="EMBL/GenBank/DDBJ databases">
        <title>Genomic Encyclopedia of Type Strains, Phase IV (KMG-IV): sequencing the most valuable type-strain genomes for metagenomic binning, comparative biology and taxonomic classification.</title>
        <authorList>
            <person name="Goeker M."/>
        </authorList>
    </citation>
    <scope>NUCLEOTIDE SEQUENCE [LARGE SCALE GENOMIC DNA]</scope>
    <source>
        <strain evidence="6 7">DSM 100556</strain>
    </source>
</reference>
<dbReference type="AlphaFoldDB" id="A0A4R1R3C7"/>
<keyword evidence="2 5" id="KW-0812">Transmembrane</keyword>
<evidence type="ECO:0000256" key="3">
    <source>
        <dbReference type="ARBA" id="ARBA00022989"/>
    </source>
</evidence>
<comment type="caution">
    <text evidence="6">The sequence shown here is derived from an EMBL/GenBank/DDBJ whole genome shotgun (WGS) entry which is preliminary data.</text>
</comment>
<evidence type="ECO:0000256" key="5">
    <source>
        <dbReference type="SAM" id="Phobius"/>
    </source>
</evidence>
<keyword evidence="4 5" id="KW-0472">Membrane</keyword>
<keyword evidence="7" id="KW-1185">Reference proteome</keyword>
<feature type="transmembrane region" description="Helical" evidence="5">
    <location>
        <begin position="140"/>
        <end position="159"/>
    </location>
</feature>